<comment type="caution">
    <text evidence="1">The sequence shown here is derived from an EMBL/GenBank/DDBJ whole genome shotgun (WGS) entry which is preliminary data.</text>
</comment>
<sequence length="81" mass="9721">MLGKTSDDVFKILRLYKDKNFKRFTIKIRPHGIRVEARKESPYDFLFKKPKAQVSEEELAKLIGDFKAWPRMRSEMWMGLK</sequence>
<name>A0A833W468_PHYIN</name>
<keyword evidence="2" id="KW-1185">Reference proteome</keyword>
<protein>
    <submittedName>
        <fullName evidence="1">Uncharacterized protein</fullName>
    </submittedName>
</protein>
<organism evidence="1 2">
    <name type="scientific">Phytophthora infestans</name>
    <name type="common">Potato late blight agent</name>
    <name type="synonym">Botrytis infestans</name>
    <dbReference type="NCBI Taxonomy" id="4787"/>
    <lineage>
        <taxon>Eukaryota</taxon>
        <taxon>Sar</taxon>
        <taxon>Stramenopiles</taxon>
        <taxon>Oomycota</taxon>
        <taxon>Peronosporomycetes</taxon>
        <taxon>Peronosporales</taxon>
        <taxon>Peronosporaceae</taxon>
        <taxon>Phytophthora</taxon>
    </lineage>
</organism>
<proteinExistence type="predicted"/>
<accession>A0A833W468</accession>
<dbReference type="Proteomes" id="UP000602510">
    <property type="component" value="Unassembled WGS sequence"/>
</dbReference>
<evidence type="ECO:0000313" key="2">
    <source>
        <dbReference type="Proteomes" id="UP000602510"/>
    </source>
</evidence>
<gene>
    <name evidence="1" type="ORF">GN244_ATG20376</name>
</gene>
<reference evidence="1" key="1">
    <citation type="submission" date="2020-04" db="EMBL/GenBank/DDBJ databases">
        <title>Hybrid Assembly of Korean Phytophthora infestans isolates.</title>
        <authorList>
            <person name="Prokchorchik M."/>
            <person name="Lee Y."/>
            <person name="Seo J."/>
            <person name="Cho J.-H."/>
            <person name="Park Y.-E."/>
            <person name="Jang D.-C."/>
            <person name="Im J.-S."/>
            <person name="Choi J.-G."/>
            <person name="Park H.-J."/>
            <person name="Lee G.-B."/>
            <person name="Lee Y.-G."/>
            <person name="Hong S.-Y."/>
            <person name="Cho K."/>
            <person name="Sohn K.H."/>
        </authorList>
    </citation>
    <scope>NUCLEOTIDE SEQUENCE</scope>
    <source>
        <strain evidence="1">KR_1_A1</strain>
    </source>
</reference>
<evidence type="ECO:0000313" key="1">
    <source>
        <dbReference type="EMBL" id="KAF4027967.1"/>
    </source>
</evidence>
<dbReference type="EMBL" id="WSZM01001213">
    <property type="protein sequence ID" value="KAF4027967.1"/>
    <property type="molecule type" value="Genomic_DNA"/>
</dbReference>
<dbReference type="AlphaFoldDB" id="A0A833W468"/>